<organism evidence="15 16">
    <name type="scientific">Stenotrophomonas capsici</name>
    <dbReference type="NCBI Taxonomy" id="3110230"/>
    <lineage>
        <taxon>Bacteria</taxon>
        <taxon>Pseudomonadati</taxon>
        <taxon>Pseudomonadota</taxon>
        <taxon>Gammaproteobacteria</taxon>
        <taxon>Lysobacterales</taxon>
        <taxon>Lysobacteraceae</taxon>
        <taxon>Stenotrophomonas</taxon>
    </lineage>
</organism>
<comment type="cofactor">
    <cofactor evidence="1">
        <name>heme b</name>
        <dbReference type="ChEBI" id="CHEBI:60344"/>
    </cofactor>
</comment>
<dbReference type="PANTHER" id="PTHR30529:SF7">
    <property type="entry name" value="CYTOCHROME B561 BACTERIAL_NI-HYDROGENASE DOMAIN-CONTAINING PROTEIN"/>
    <property type="match status" value="1"/>
</dbReference>
<comment type="caution">
    <text evidence="15">The sequence shown here is derived from an EMBL/GenBank/DDBJ whole genome shotgun (WGS) entry which is preliminary data.</text>
</comment>
<evidence type="ECO:0000259" key="14">
    <source>
        <dbReference type="Pfam" id="PF01292"/>
    </source>
</evidence>
<dbReference type="Gene3D" id="1.20.950.20">
    <property type="entry name" value="Transmembrane di-heme cytochromes, Chain C"/>
    <property type="match status" value="2"/>
</dbReference>
<keyword evidence="11 13" id="KW-0472">Membrane</keyword>
<evidence type="ECO:0000256" key="4">
    <source>
        <dbReference type="ARBA" id="ARBA00022475"/>
    </source>
</evidence>
<dbReference type="EMBL" id="JAYFUH010000249">
    <property type="protein sequence ID" value="MEA5668786.1"/>
    <property type="molecule type" value="Genomic_DNA"/>
</dbReference>
<evidence type="ECO:0000256" key="7">
    <source>
        <dbReference type="ARBA" id="ARBA00022723"/>
    </source>
</evidence>
<evidence type="ECO:0000256" key="9">
    <source>
        <dbReference type="ARBA" id="ARBA00022989"/>
    </source>
</evidence>
<evidence type="ECO:0000256" key="6">
    <source>
        <dbReference type="ARBA" id="ARBA00022692"/>
    </source>
</evidence>
<evidence type="ECO:0000256" key="2">
    <source>
        <dbReference type="ARBA" id="ARBA00004651"/>
    </source>
</evidence>
<keyword evidence="3" id="KW-0813">Transport</keyword>
<proteinExistence type="inferred from homology"/>
<feature type="domain" description="Cytochrome b561 bacterial/Ni-hydrogenase" evidence="14">
    <location>
        <begin position="10"/>
        <end position="180"/>
    </location>
</feature>
<evidence type="ECO:0000256" key="10">
    <source>
        <dbReference type="ARBA" id="ARBA00023004"/>
    </source>
</evidence>
<evidence type="ECO:0000313" key="15">
    <source>
        <dbReference type="EMBL" id="MEA5668786.1"/>
    </source>
</evidence>
<dbReference type="PANTHER" id="PTHR30529">
    <property type="entry name" value="CYTOCHROME B561"/>
    <property type="match status" value="1"/>
</dbReference>
<dbReference type="InterPro" id="IPR052168">
    <property type="entry name" value="Cytochrome_b561_oxidase"/>
</dbReference>
<sequence length="192" mass="21333">MTTKNTAQQWGSVSKSLHWLIALLILALGIVGLVMGEFPKTPKYFWIYTMHKSIGITVLVLVAARLGWRLYAGAPEPVPGTPGWQERVASLTHWLLYVMMFAIPLSGWLYDSASGLRPFKLFGLVEMPKLVAPSESAAQVSHLIHEWGFWALILLVLGHAGAAVFHHVHQRDATLTRMLPQGWLSTPQKESA</sequence>
<gene>
    <name evidence="15" type="ORF">VA603_14660</name>
</gene>
<feature type="transmembrane region" description="Helical" evidence="13">
    <location>
        <begin position="91"/>
        <end position="110"/>
    </location>
</feature>
<dbReference type="RefSeq" id="WP_192287382.1">
    <property type="nucleotide sequence ID" value="NZ_JAYFUH010000249.1"/>
</dbReference>
<reference evidence="15 16" key="1">
    <citation type="submission" date="2023-12" db="EMBL/GenBank/DDBJ databases">
        <title>Stenotrophomonas guangdongensis sp. nov., isolated from wilted pepper plants (Capsicum annuum).</title>
        <authorList>
            <person name="Qiu M."/>
            <person name="Li Y."/>
            <person name="Liu Q."/>
            <person name="Zhang X."/>
            <person name="Huang Y."/>
            <person name="Guo R."/>
            <person name="Hu M."/>
            <person name="Zhou J."/>
            <person name="Zhou X."/>
        </authorList>
    </citation>
    <scope>NUCLEOTIDE SEQUENCE [LARGE SCALE GENOMIC DNA]</scope>
    <source>
        <strain evidence="15 16">MH1</strain>
    </source>
</reference>
<evidence type="ECO:0000256" key="12">
    <source>
        <dbReference type="ARBA" id="ARBA00037975"/>
    </source>
</evidence>
<keyword evidence="6 13" id="KW-0812">Transmembrane</keyword>
<evidence type="ECO:0000256" key="13">
    <source>
        <dbReference type="SAM" id="Phobius"/>
    </source>
</evidence>
<comment type="subcellular location">
    <subcellularLocation>
        <location evidence="2">Cell membrane</location>
        <topology evidence="2">Multi-pass membrane protein</topology>
    </subcellularLocation>
</comment>
<protein>
    <submittedName>
        <fullName evidence="15">Cytochrome b</fullName>
    </submittedName>
</protein>
<dbReference type="Proteomes" id="UP001301653">
    <property type="component" value="Unassembled WGS sequence"/>
</dbReference>
<keyword evidence="7" id="KW-0479">Metal-binding</keyword>
<name>A0ABU5V601_9GAMM</name>
<evidence type="ECO:0000256" key="8">
    <source>
        <dbReference type="ARBA" id="ARBA00022982"/>
    </source>
</evidence>
<dbReference type="InterPro" id="IPR011577">
    <property type="entry name" value="Cyt_b561_bac/Ni-Hgenase"/>
</dbReference>
<accession>A0ABU5V601</accession>
<comment type="similarity">
    <text evidence="12">Belongs to the cytochrome b561 family.</text>
</comment>
<dbReference type="InterPro" id="IPR016174">
    <property type="entry name" value="Di-haem_cyt_TM"/>
</dbReference>
<feature type="transmembrane region" description="Helical" evidence="13">
    <location>
        <begin position="147"/>
        <end position="168"/>
    </location>
</feature>
<evidence type="ECO:0000313" key="16">
    <source>
        <dbReference type="Proteomes" id="UP001301653"/>
    </source>
</evidence>
<evidence type="ECO:0000256" key="5">
    <source>
        <dbReference type="ARBA" id="ARBA00022617"/>
    </source>
</evidence>
<keyword evidence="16" id="KW-1185">Reference proteome</keyword>
<dbReference type="SUPFAM" id="SSF81342">
    <property type="entry name" value="Transmembrane di-heme cytochromes"/>
    <property type="match status" value="1"/>
</dbReference>
<keyword evidence="9 13" id="KW-1133">Transmembrane helix</keyword>
<evidence type="ECO:0000256" key="3">
    <source>
        <dbReference type="ARBA" id="ARBA00022448"/>
    </source>
</evidence>
<keyword evidence="8" id="KW-0249">Electron transport</keyword>
<feature type="transmembrane region" description="Helical" evidence="13">
    <location>
        <begin position="16"/>
        <end position="34"/>
    </location>
</feature>
<keyword evidence="4" id="KW-1003">Cell membrane</keyword>
<evidence type="ECO:0000256" key="1">
    <source>
        <dbReference type="ARBA" id="ARBA00001970"/>
    </source>
</evidence>
<keyword evidence="5" id="KW-0349">Heme</keyword>
<keyword evidence="10" id="KW-0408">Iron</keyword>
<feature type="transmembrane region" description="Helical" evidence="13">
    <location>
        <begin position="54"/>
        <end position="71"/>
    </location>
</feature>
<dbReference type="Pfam" id="PF01292">
    <property type="entry name" value="Ni_hydr_CYTB"/>
    <property type="match status" value="1"/>
</dbReference>
<evidence type="ECO:0000256" key="11">
    <source>
        <dbReference type="ARBA" id="ARBA00023136"/>
    </source>
</evidence>